<dbReference type="OrthoDB" id="3687980at2"/>
<evidence type="ECO:0000256" key="4">
    <source>
        <dbReference type="PROSITE-ProRule" id="PRU00335"/>
    </source>
</evidence>
<dbReference type="SUPFAM" id="SSF46689">
    <property type="entry name" value="Homeodomain-like"/>
    <property type="match status" value="1"/>
</dbReference>
<dbReference type="RefSeq" id="WP_155335933.1">
    <property type="nucleotide sequence ID" value="NZ_BAAABN010000042.1"/>
</dbReference>
<feature type="DNA-binding region" description="H-T-H motif" evidence="4">
    <location>
        <begin position="29"/>
        <end position="48"/>
    </location>
</feature>
<organism evidence="6 7">
    <name type="scientific">Acrocarpospora corrugata</name>
    <dbReference type="NCBI Taxonomy" id="35763"/>
    <lineage>
        <taxon>Bacteria</taxon>
        <taxon>Bacillati</taxon>
        <taxon>Actinomycetota</taxon>
        <taxon>Actinomycetes</taxon>
        <taxon>Streptosporangiales</taxon>
        <taxon>Streptosporangiaceae</taxon>
        <taxon>Acrocarpospora</taxon>
    </lineage>
</organism>
<dbReference type="InterPro" id="IPR050109">
    <property type="entry name" value="HTH-type_TetR-like_transc_reg"/>
</dbReference>
<dbReference type="AlphaFoldDB" id="A0A5M3VXM3"/>
<evidence type="ECO:0000313" key="6">
    <source>
        <dbReference type="EMBL" id="GER99550.1"/>
    </source>
</evidence>
<dbReference type="PROSITE" id="PS50977">
    <property type="entry name" value="HTH_TETR_2"/>
    <property type="match status" value="1"/>
</dbReference>
<name>A0A5M3VXM3_9ACTN</name>
<comment type="caution">
    <text evidence="6">The sequence shown here is derived from an EMBL/GenBank/DDBJ whole genome shotgun (WGS) entry which is preliminary data.</text>
</comment>
<reference evidence="6 7" key="1">
    <citation type="submission" date="2019-10" db="EMBL/GenBank/DDBJ databases">
        <title>Whole genome shotgun sequence of Acrocarpospora corrugata NBRC 13972.</title>
        <authorList>
            <person name="Ichikawa N."/>
            <person name="Kimura A."/>
            <person name="Kitahashi Y."/>
            <person name="Komaki H."/>
            <person name="Oguchi A."/>
        </authorList>
    </citation>
    <scope>NUCLEOTIDE SEQUENCE [LARGE SCALE GENOMIC DNA]</scope>
    <source>
        <strain evidence="6 7">NBRC 13972</strain>
    </source>
</reference>
<evidence type="ECO:0000259" key="5">
    <source>
        <dbReference type="PROSITE" id="PS50977"/>
    </source>
</evidence>
<dbReference type="InterPro" id="IPR009057">
    <property type="entry name" value="Homeodomain-like_sf"/>
</dbReference>
<dbReference type="EMBL" id="BLAD01000040">
    <property type="protein sequence ID" value="GER99550.1"/>
    <property type="molecule type" value="Genomic_DNA"/>
</dbReference>
<dbReference type="PANTHER" id="PTHR30055:SF234">
    <property type="entry name" value="HTH-TYPE TRANSCRIPTIONAL REGULATOR BETI"/>
    <property type="match status" value="1"/>
</dbReference>
<protein>
    <submittedName>
        <fullName evidence="6">TetR family transcriptional regulator</fullName>
    </submittedName>
</protein>
<proteinExistence type="predicted"/>
<evidence type="ECO:0000256" key="1">
    <source>
        <dbReference type="ARBA" id="ARBA00023015"/>
    </source>
</evidence>
<dbReference type="PRINTS" id="PR00455">
    <property type="entry name" value="HTHTETR"/>
</dbReference>
<evidence type="ECO:0000256" key="2">
    <source>
        <dbReference type="ARBA" id="ARBA00023125"/>
    </source>
</evidence>
<dbReference type="Proteomes" id="UP000334990">
    <property type="component" value="Unassembled WGS sequence"/>
</dbReference>
<dbReference type="SUPFAM" id="SSF48498">
    <property type="entry name" value="Tetracyclin repressor-like, C-terminal domain"/>
    <property type="match status" value="1"/>
</dbReference>
<gene>
    <name evidence="6" type="ORF">Acor_16140</name>
</gene>
<dbReference type="GO" id="GO:0003700">
    <property type="term" value="F:DNA-binding transcription factor activity"/>
    <property type="evidence" value="ECO:0007669"/>
    <property type="project" value="TreeGrafter"/>
</dbReference>
<keyword evidence="3" id="KW-0804">Transcription</keyword>
<evidence type="ECO:0000256" key="3">
    <source>
        <dbReference type="ARBA" id="ARBA00023163"/>
    </source>
</evidence>
<dbReference type="GO" id="GO:0000976">
    <property type="term" value="F:transcription cis-regulatory region binding"/>
    <property type="evidence" value="ECO:0007669"/>
    <property type="project" value="TreeGrafter"/>
</dbReference>
<accession>A0A5M3VXM3</accession>
<dbReference type="InterPro" id="IPR001647">
    <property type="entry name" value="HTH_TetR"/>
</dbReference>
<dbReference type="Gene3D" id="1.10.357.10">
    <property type="entry name" value="Tetracycline Repressor, domain 2"/>
    <property type="match status" value="1"/>
</dbReference>
<keyword evidence="7" id="KW-1185">Reference proteome</keyword>
<dbReference type="InterPro" id="IPR036271">
    <property type="entry name" value="Tet_transcr_reg_TetR-rel_C_sf"/>
</dbReference>
<dbReference type="Pfam" id="PF00440">
    <property type="entry name" value="TetR_N"/>
    <property type="match status" value="1"/>
</dbReference>
<sequence length="223" mass="24159">MTRVGGATRDRILVEASRLFAERGYHGTSTRDIAEKVGMRQPSIYSHFATKHLILAELLDADLVPARARIRAALDLPAPVAARLHAYLQVDVAAILSLPYDVRGLYNDDVLRAPELAEQARRRAEIHDLTRELIDTGIDGGELVPFDTSFVQHAITGLLLEVVRERGATPSTAPAARALDVADFVLRALLLDAKLLNDVRARAGALVPHITALAAPHPEHAGA</sequence>
<dbReference type="PANTHER" id="PTHR30055">
    <property type="entry name" value="HTH-TYPE TRANSCRIPTIONAL REGULATOR RUTR"/>
    <property type="match status" value="1"/>
</dbReference>
<keyword evidence="2 4" id="KW-0238">DNA-binding</keyword>
<feature type="domain" description="HTH tetR-type" evidence="5">
    <location>
        <begin position="6"/>
        <end position="66"/>
    </location>
</feature>
<evidence type="ECO:0000313" key="7">
    <source>
        <dbReference type="Proteomes" id="UP000334990"/>
    </source>
</evidence>
<keyword evidence="1" id="KW-0805">Transcription regulation</keyword>